<evidence type="ECO:0000313" key="3">
    <source>
        <dbReference type="Proteomes" id="UP000617355"/>
    </source>
</evidence>
<evidence type="ECO:0000256" key="1">
    <source>
        <dbReference type="SAM" id="Phobius"/>
    </source>
</evidence>
<dbReference type="EMBL" id="BMGI01000005">
    <property type="protein sequence ID" value="GGD43713.1"/>
    <property type="molecule type" value="Genomic_DNA"/>
</dbReference>
<feature type="transmembrane region" description="Helical" evidence="1">
    <location>
        <begin position="9"/>
        <end position="32"/>
    </location>
</feature>
<keyword evidence="1" id="KW-0472">Membrane</keyword>
<accession>A0ABQ1QV25</accession>
<keyword evidence="1" id="KW-1133">Transmembrane helix</keyword>
<dbReference type="InterPro" id="IPR021265">
    <property type="entry name" value="DUF2842"/>
</dbReference>
<proteinExistence type="predicted"/>
<evidence type="ECO:0000313" key="2">
    <source>
        <dbReference type="EMBL" id="GGD43713.1"/>
    </source>
</evidence>
<dbReference type="Proteomes" id="UP000617355">
    <property type="component" value="Unassembled WGS sequence"/>
</dbReference>
<gene>
    <name evidence="2" type="ORF">GCM10011358_29370</name>
</gene>
<evidence type="ECO:0008006" key="4">
    <source>
        <dbReference type="Google" id="ProtNLM"/>
    </source>
</evidence>
<feature type="transmembrane region" description="Helical" evidence="1">
    <location>
        <begin position="38"/>
        <end position="56"/>
    </location>
</feature>
<organism evidence="2 3">
    <name type="scientific">Sinisalibacter lacisalsi</name>
    <dbReference type="NCBI Taxonomy" id="1526570"/>
    <lineage>
        <taxon>Bacteria</taxon>
        <taxon>Pseudomonadati</taxon>
        <taxon>Pseudomonadota</taxon>
        <taxon>Alphaproteobacteria</taxon>
        <taxon>Rhodobacterales</taxon>
        <taxon>Roseobacteraceae</taxon>
        <taxon>Sinisalibacter</taxon>
    </lineage>
</organism>
<keyword evidence="1" id="KW-0812">Transmembrane</keyword>
<keyword evidence="3" id="KW-1185">Reference proteome</keyword>
<sequence length="75" mass="8352">MTFKARKRLAIAVLVIGLPLYIVVAVTLVGLFETRPSILVELAIYVGLGFLWMLPLRKLFLGVARPDPDENDKAE</sequence>
<reference evidence="3" key="1">
    <citation type="journal article" date="2019" name="Int. J. Syst. Evol. Microbiol.">
        <title>The Global Catalogue of Microorganisms (GCM) 10K type strain sequencing project: providing services to taxonomists for standard genome sequencing and annotation.</title>
        <authorList>
            <consortium name="The Broad Institute Genomics Platform"/>
            <consortium name="The Broad Institute Genome Sequencing Center for Infectious Disease"/>
            <person name="Wu L."/>
            <person name="Ma J."/>
        </authorList>
    </citation>
    <scope>NUCLEOTIDE SEQUENCE [LARGE SCALE GENOMIC DNA]</scope>
    <source>
        <strain evidence="3">CGMCC 1.12922</strain>
    </source>
</reference>
<comment type="caution">
    <text evidence="2">The sequence shown here is derived from an EMBL/GenBank/DDBJ whole genome shotgun (WGS) entry which is preliminary data.</text>
</comment>
<protein>
    <recommendedName>
        <fullName evidence="4">DUF2842 domain-containing protein</fullName>
    </recommendedName>
</protein>
<dbReference type="RefSeq" id="WP_188529141.1">
    <property type="nucleotide sequence ID" value="NZ_BMGI01000005.1"/>
</dbReference>
<name>A0ABQ1QV25_9RHOB</name>
<dbReference type="Pfam" id="PF11003">
    <property type="entry name" value="DUF2842"/>
    <property type="match status" value="1"/>
</dbReference>